<evidence type="ECO:0000259" key="17">
    <source>
        <dbReference type="PROSITE" id="PS50172"/>
    </source>
</evidence>
<dbReference type="InterPro" id="IPR036930">
    <property type="entry name" value="WGR_dom_sf"/>
</dbReference>
<dbReference type="FunFam" id="1.20.142.10:FF:000002">
    <property type="entry name" value="Poly [ADP-ribose] polymerase"/>
    <property type="match status" value="1"/>
</dbReference>
<evidence type="ECO:0000256" key="3">
    <source>
        <dbReference type="ARBA" id="ARBA00022679"/>
    </source>
</evidence>
<feature type="compositionally biased region" description="Low complexity" evidence="16">
    <location>
        <begin position="785"/>
        <end position="801"/>
    </location>
</feature>
<feature type="region of interest" description="Disordered" evidence="16">
    <location>
        <begin position="590"/>
        <end position="611"/>
    </location>
</feature>
<feature type="compositionally biased region" description="Low complexity" evidence="16">
    <location>
        <begin position="723"/>
        <end position="754"/>
    </location>
</feature>
<evidence type="ECO:0000256" key="15">
    <source>
        <dbReference type="RuleBase" id="RU362114"/>
    </source>
</evidence>
<keyword evidence="10 15" id="KW-0520">NAD</keyword>
<evidence type="ECO:0000256" key="14">
    <source>
        <dbReference type="ARBA" id="ARBA00033987"/>
    </source>
</evidence>
<feature type="domain" description="F-box" evidence="18">
    <location>
        <begin position="16"/>
        <end position="65"/>
    </location>
</feature>
<dbReference type="PROSITE" id="PS50172">
    <property type="entry name" value="BRCT"/>
    <property type="match status" value="1"/>
</dbReference>
<dbReference type="SUPFAM" id="SSF56399">
    <property type="entry name" value="ADP-ribosylation"/>
    <property type="match status" value="1"/>
</dbReference>
<feature type="domain" description="PARP catalytic" evidence="19">
    <location>
        <begin position="1111"/>
        <end position="1344"/>
    </location>
</feature>
<feature type="compositionally biased region" description="Polar residues" evidence="16">
    <location>
        <begin position="703"/>
        <end position="713"/>
    </location>
</feature>
<dbReference type="Pfam" id="PF00646">
    <property type="entry name" value="F-box"/>
    <property type="match status" value="1"/>
</dbReference>
<dbReference type="SMART" id="SM00292">
    <property type="entry name" value="BRCT"/>
    <property type="match status" value="1"/>
</dbReference>
<evidence type="ECO:0000256" key="8">
    <source>
        <dbReference type="ARBA" id="ARBA00022771"/>
    </source>
</evidence>
<dbReference type="PROSITE" id="PS51977">
    <property type="entry name" value="WGR"/>
    <property type="match status" value="1"/>
</dbReference>
<evidence type="ECO:0000256" key="4">
    <source>
        <dbReference type="ARBA" id="ARBA00022695"/>
    </source>
</evidence>
<evidence type="ECO:0000259" key="20">
    <source>
        <dbReference type="PROSITE" id="PS51060"/>
    </source>
</evidence>
<keyword evidence="12" id="KW-0539">Nucleus</keyword>
<dbReference type="GO" id="GO:0016779">
    <property type="term" value="F:nucleotidyltransferase activity"/>
    <property type="evidence" value="ECO:0007669"/>
    <property type="project" value="UniProtKB-KW"/>
</dbReference>
<comment type="caution">
    <text evidence="22">The sequence shown here is derived from an EMBL/GenBank/DDBJ whole genome shotgun (WGS) entry which is preliminary data.</text>
</comment>
<keyword evidence="8" id="KW-0863">Zinc-finger</keyword>
<feature type="compositionally biased region" description="Low complexity" evidence="16">
    <location>
        <begin position="357"/>
        <end position="368"/>
    </location>
</feature>
<dbReference type="GO" id="GO:0008270">
    <property type="term" value="F:zinc ion binding"/>
    <property type="evidence" value="ECO:0007669"/>
    <property type="project" value="UniProtKB-KW"/>
</dbReference>
<dbReference type="FunFam" id="3.90.228.10:FF:000002">
    <property type="entry name" value="Poly [ADP-ribose] polymerase"/>
    <property type="match status" value="1"/>
</dbReference>
<evidence type="ECO:0000259" key="18">
    <source>
        <dbReference type="PROSITE" id="PS50181"/>
    </source>
</evidence>
<dbReference type="InterPro" id="IPR001810">
    <property type="entry name" value="F-box_dom"/>
</dbReference>
<dbReference type="PANTHER" id="PTHR10459">
    <property type="entry name" value="DNA LIGASE"/>
    <property type="match status" value="1"/>
</dbReference>
<dbReference type="GO" id="GO:1990404">
    <property type="term" value="F:NAD+-protein mono-ADP-ribosyltransferase activity"/>
    <property type="evidence" value="ECO:0007669"/>
    <property type="project" value="TreeGrafter"/>
</dbReference>
<evidence type="ECO:0000259" key="19">
    <source>
        <dbReference type="PROSITE" id="PS51059"/>
    </source>
</evidence>
<feature type="region of interest" description="Disordered" evidence="16">
    <location>
        <begin position="946"/>
        <end position="970"/>
    </location>
</feature>
<evidence type="ECO:0000256" key="13">
    <source>
        <dbReference type="ARBA" id="ARBA00024347"/>
    </source>
</evidence>
<keyword evidence="23" id="KW-1185">Reference proteome</keyword>
<keyword evidence="11" id="KW-0238">DNA-binding</keyword>
<dbReference type="SUPFAM" id="SSF81383">
    <property type="entry name" value="F-box domain"/>
    <property type="match status" value="1"/>
</dbReference>
<evidence type="ECO:0000259" key="21">
    <source>
        <dbReference type="PROSITE" id="PS51977"/>
    </source>
</evidence>
<evidence type="ECO:0000256" key="5">
    <source>
        <dbReference type="ARBA" id="ARBA00022723"/>
    </source>
</evidence>
<dbReference type="InterPro" id="IPR036420">
    <property type="entry name" value="BRCT_dom_sf"/>
</dbReference>
<gene>
    <name evidence="22" type="ORF">CCHR01_10274</name>
</gene>
<dbReference type="GO" id="GO:0006302">
    <property type="term" value="P:double-strand break repair"/>
    <property type="evidence" value="ECO:0007669"/>
    <property type="project" value="TreeGrafter"/>
</dbReference>
<evidence type="ECO:0000313" key="22">
    <source>
        <dbReference type="EMBL" id="KAK1847107.1"/>
    </source>
</evidence>
<dbReference type="PROSITE" id="PS50181">
    <property type="entry name" value="FBOX"/>
    <property type="match status" value="1"/>
</dbReference>
<feature type="compositionally biased region" description="Acidic residues" evidence="16">
    <location>
        <begin position="521"/>
        <end position="538"/>
    </location>
</feature>
<dbReference type="InterPro" id="IPR004102">
    <property type="entry name" value="Poly(ADP-ribose)pol_reg_dom"/>
</dbReference>
<dbReference type="PROSITE" id="PS51060">
    <property type="entry name" value="PARP_ALPHA_HD"/>
    <property type="match status" value="1"/>
</dbReference>
<feature type="compositionally biased region" description="Acidic residues" evidence="16">
    <location>
        <begin position="946"/>
        <end position="959"/>
    </location>
</feature>
<dbReference type="SUPFAM" id="SSF142921">
    <property type="entry name" value="WGR domain-like"/>
    <property type="match status" value="1"/>
</dbReference>
<dbReference type="Pfam" id="PF05406">
    <property type="entry name" value="WGR"/>
    <property type="match status" value="1"/>
</dbReference>
<dbReference type="SUPFAM" id="SSF47587">
    <property type="entry name" value="Domain of poly(ADP-ribose) polymerase"/>
    <property type="match status" value="1"/>
</dbReference>
<keyword evidence="2 15" id="KW-0328">Glycosyltransferase</keyword>
<dbReference type="GO" id="GO:0003677">
    <property type="term" value="F:DNA binding"/>
    <property type="evidence" value="ECO:0007669"/>
    <property type="project" value="UniProtKB-KW"/>
</dbReference>
<protein>
    <recommendedName>
        <fullName evidence="15">Poly [ADP-ribose] polymerase</fullName>
        <shortName evidence="15">PARP</shortName>
        <ecNumber evidence="15">2.4.2.-</ecNumber>
    </recommendedName>
</protein>
<name>A0AAD9AG99_9PEZI</name>
<dbReference type="SUPFAM" id="SSF52113">
    <property type="entry name" value="BRCT domain"/>
    <property type="match status" value="1"/>
</dbReference>
<comment type="similarity">
    <text evidence="13">Belongs to the ARTD/PARP family.</text>
</comment>
<dbReference type="Gene3D" id="3.90.228.10">
    <property type="match status" value="1"/>
</dbReference>
<dbReference type="CDD" id="cd17747">
    <property type="entry name" value="BRCT_PARP1"/>
    <property type="match status" value="1"/>
</dbReference>
<dbReference type="Pfam" id="PF00533">
    <property type="entry name" value="BRCT"/>
    <property type="match status" value="1"/>
</dbReference>
<keyword evidence="4" id="KW-0548">Nucleotidyltransferase</keyword>
<evidence type="ECO:0000256" key="16">
    <source>
        <dbReference type="SAM" id="MobiDB-lite"/>
    </source>
</evidence>
<dbReference type="CDD" id="cd07997">
    <property type="entry name" value="WGR_PARP"/>
    <property type="match status" value="1"/>
</dbReference>
<evidence type="ECO:0000256" key="2">
    <source>
        <dbReference type="ARBA" id="ARBA00022676"/>
    </source>
</evidence>
<evidence type="ECO:0000256" key="10">
    <source>
        <dbReference type="ARBA" id="ARBA00023027"/>
    </source>
</evidence>
<evidence type="ECO:0000256" key="12">
    <source>
        <dbReference type="ARBA" id="ARBA00023242"/>
    </source>
</evidence>
<feature type="compositionally biased region" description="Low complexity" evidence="16">
    <location>
        <begin position="330"/>
        <end position="343"/>
    </location>
</feature>
<sequence length="1344" mass="147451">MSQPATTLPSRPSSPTTPFSKVPIEVLLRISSYLTTPELGNLRLTCKSIEQSLFNTFMREFFTKRQFMLTEQSLQALVDISNSRLSDCLDHVVIGLDFFDYRRFSPMEVAQENAYRQAYADHRTLVSSGQDVVMLTEAFRNLKNLQTVGIRDYHSREREHRDGFGATWASYGATTIRKETGVDLLAKTNTQEAQEYANKVMITLFTALGNAGARPKTFEMLRRQSCIPNDNAFNLFTNYLKPKVVPVLEGLQTFILVANVGSGPNRGIAVPIPGQPTQKDHNRYDYLLCHFLTHLTNVKHLRINFFNARGGIEKLLNWLSSPSPSPSPPLLSSSSSAAASPLKSHPHPHPSSPSPSLPSSATLTPPATAPMLALPPSPSFAYLEELNFGFCDVETKALLDVVRKFAAKLKRLELYRVTLINRQPHNPNDTGDDFRARYKFNVWAKMLKSLREVPGLDLEHIKIALPNQISAGMHARVSFYGKGSNEKEAPAQEYTGIDWKHYVGELAQRVKPDPPPSYPGYDDDGDDDDDEEDDEFDTDVGDMMDEFMMMNGYYPDDIVDDLDDFEDMLMFETGHPCDVRPSLFLVPSPHSPTMPPRRSGRTAAAAPAAPAAQPLDGASIAISGTFTQKRAEIESLLTSLGATIAKSVSKKTTHLITTQGDFNAKTTKVAAAEKNNIPIVSLEWAQECESTGSKAPEDDFAITSGSQSKMPQPMQTPVPAPVPAANGSQNGASSQASASQNASQSQQSAPATKANGKKRTKAAAAAAQSDNESDAPPEPKKKKTTANGAAKGKKAAAAATASSVDVDDKTDVKTNVKKEAADGQSAKPSKKIVVPVDEGCTVPGAVYIAPDGTIYDASLNQTNASNNNNKFYRVQLIENGSVYKTWTRWGRVGDHGQKAILGNGTLDDALKQFDKKFKDKSGWSWADRTNDPKSGKYAYIERNYEDSDDEGADDADDADATVKTEDADEKKPDAICTLEKPVQELMGLIFNMGYFASAMSSMDYDANKLPLGKLSKNTILRGFQSLKDLSALINDPSLADSKYSMTVAAATEHLSNQFYSLIPHAFGRRRPPIISSGDMLKKELDLLESLSDMKAASDLMKIDRKTISNVHPADTQYRSLGMNEMTPLDHKSKEFSLLSDYLNGSKGSTHHVNYRVQEIFRIERNGELERFEKKKIPNLKSDRRLLWHGSRVTNFGGILSQGLRIAPPEAPVTGYMFGKGIYLADMSSKSANYCNSYSSGGEALLLLCEAELGDPIQKLTNASYNAGDSAKAGGMLSTWGQGRTGPSKWMDASAVHPSLKGIQMPDTTVTPGDTNVQHAGLYYNEFIVYDVAQVRLRYLFRVKM</sequence>
<comment type="catalytic activity">
    <reaction evidence="14">
        <text>NAD(+) + (ADP-D-ribosyl)n-acceptor = nicotinamide + (ADP-D-ribosyl)n+1-acceptor + H(+).</text>
        <dbReference type="EC" id="2.4.2.30"/>
    </reaction>
</comment>
<evidence type="ECO:0000256" key="6">
    <source>
        <dbReference type="ARBA" id="ARBA00022737"/>
    </source>
</evidence>
<dbReference type="FunFam" id="2.20.140.10:FF:000001">
    <property type="entry name" value="Poly [ADP-ribose] polymerase"/>
    <property type="match status" value="1"/>
</dbReference>
<keyword evidence="3 15" id="KW-0808">Transferase</keyword>
<dbReference type="PANTHER" id="PTHR10459:SF60">
    <property type="entry name" value="POLY [ADP-RIBOSE] POLYMERASE 2"/>
    <property type="match status" value="1"/>
</dbReference>
<feature type="region of interest" description="Disordered" evidence="16">
    <location>
        <begin position="327"/>
        <end position="368"/>
    </location>
</feature>
<feature type="domain" description="PARP alpha-helical" evidence="20">
    <location>
        <begin position="975"/>
        <end position="1101"/>
    </location>
</feature>
<dbReference type="CDD" id="cd09917">
    <property type="entry name" value="F-box_SF"/>
    <property type="match status" value="1"/>
</dbReference>
<dbReference type="InterPro" id="IPR036047">
    <property type="entry name" value="F-box-like_dom_sf"/>
</dbReference>
<comment type="subcellular location">
    <subcellularLocation>
        <location evidence="1">Nucleus</location>
    </subcellularLocation>
</comment>
<reference evidence="22" key="1">
    <citation type="submission" date="2023-01" db="EMBL/GenBank/DDBJ databases">
        <title>Colletotrichum chrysophilum M932 genome sequence.</title>
        <authorList>
            <person name="Baroncelli R."/>
        </authorList>
    </citation>
    <scope>NUCLEOTIDE SEQUENCE</scope>
    <source>
        <strain evidence="22">M932</strain>
    </source>
</reference>
<evidence type="ECO:0000256" key="11">
    <source>
        <dbReference type="ARBA" id="ARBA00023125"/>
    </source>
</evidence>
<keyword evidence="9" id="KW-0862">Zinc</keyword>
<evidence type="ECO:0000256" key="7">
    <source>
        <dbReference type="ARBA" id="ARBA00022765"/>
    </source>
</evidence>
<dbReference type="Pfam" id="PF00644">
    <property type="entry name" value="PARP"/>
    <property type="match status" value="1"/>
</dbReference>
<dbReference type="InterPro" id="IPR008893">
    <property type="entry name" value="WGR_domain"/>
</dbReference>
<organism evidence="22 23">
    <name type="scientific">Colletotrichum chrysophilum</name>
    <dbReference type="NCBI Taxonomy" id="1836956"/>
    <lineage>
        <taxon>Eukaryota</taxon>
        <taxon>Fungi</taxon>
        <taxon>Dikarya</taxon>
        <taxon>Ascomycota</taxon>
        <taxon>Pezizomycotina</taxon>
        <taxon>Sordariomycetes</taxon>
        <taxon>Hypocreomycetidae</taxon>
        <taxon>Glomerellales</taxon>
        <taxon>Glomerellaceae</taxon>
        <taxon>Colletotrichum</taxon>
        <taxon>Colletotrichum gloeosporioides species complex</taxon>
    </lineage>
</organism>
<evidence type="ECO:0000256" key="9">
    <source>
        <dbReference type="ARBA" id="ARBA00022833"/>
    </source>
</evidence>
<feature type="compositionally biased region" description="Basic and acidic residues" evidence="16">
    <location>
        <begin position="960"/>
        <end position="970"/>
    </location>
</feature>
<keyword evidence="6" id="KW-0677">Repeat</keyword>
<keyword evidence="7" id="KW-0013">ADP-ribosylation</keyword>
<dbReference type="InterPro" id="IPR036616">
    <property type="entry name" value="Poly(ADP-ribose)pol_reg_dom_sf"/>
</dbReference>
<evidence type="ECO:0000256" key="1">
    <source>
        <dbReference type="ARBA" id="ARBA00004123"/>
    </source>
</evidence>
<dbReference type="InterPro" id="IPR050800">
    <property type="entry name" value="ARTD/PARP"/>
</dbReference>
<dbReference type="PROSITE" id="PS51059">
    <property type="entry name" value="PARP_CATALYTIC"/>
    <property type="match status" value="1"/>
</dbReference>
<dbReference type="Pfam" id="PF02877">
    <property type="entry name" value="PARP_reg"/>
    <property type="match status" value="1"/>
</dbReference>
<accession>A0AAD9AG99</accession>
<feature type="domain" description="WGR" evidence="21">
    <location>
        <begin position="843"/>
        <end position="937"/>
    </location>
</feature>
<dbReference type="Proteomes" id="UP001243330">
    <property type="component" value="Unassembled WGS sequence"/>
</dbReference>
<dbReference type="GO" id="GO:0005730">
    <property type="term" value="C:nucleolus"/>
    <property type="evidence" value="ECO:0007669"/>
    <property type="project" value="TreeGrafter"/>
</dbReference>
<dbReference type="EMBL" id="JAQOWY010000213">
    <property type="protein sequence ID" value="KAK1847107.1"/>
    <property type="molecule type" value="Genomic_DNA"/>
</dbReference>
<keyword evidence="5" id="KW-0479">Metal-binding</keyword>
<dbReference type="Gene3D" id="2.20.140.10">
    <property type="entry name" value="WGR domain"/>
    <property type="match status" value="1"/>
</dbReference>
<dbReference type="GO" id="GO:0070212">
    <property type="term" value="P:protein poly-ADP-ribosylation"/>
    <property type="evidence" value="ECO:0007669"/>
    <property type="project" value="TreeGrafter"/>
</dbReference>
<dbReference type="Gene3D" id="1.20.142.10">
    <property type="entry name" value="Poly(ADP-ribose) polymerase, regulatory domain"/>
    <property type="match status" value="1"/>
</dbReference>
<feature type="region of interest" description="Disordered" evidence="16">
    <location>
        <begin position="509"/>
        <end position="538"/>
    </location>
</feature>
<dbReference type="SMART" id="SM00773">
    <property type="entry name" value="WGR"/>
    <property type="match status" value="1"/>
</dbReference>
<dbReference type="InterPro" id="IPR001357">
    <property type="entry name" value="BRCT_dom"/>
</dbReference>
<dbReference type="Gene3D" id="3.40.50.10190">
    <property type="entry name" value="BRCT domain"/>
    <property type="match status" value="1"/>
</dbReference>
<feature type="region of interest" description="Disordered" evidence="16">
    <location>
        <begin position="688"/>
        <end position="810"/>
    </location>
</feature>
<dbReference type="GO" id="GO:0003950">
    <property type="term" value="F:NAD+ poly-ADP-ribosyltransferase activity"/>
    <property type="evidence" value="ECO:0007669"/>
    <property type="project" value="UniProtKB-UniRule"/>
</dbReference>
<dbReference type="CDD" id="cd01437">
    <property type="entry name" value="parp_like"/>
    <property type="match status" value="1"/>
</dbReference>
<evidence type="ECO:0000313" key="23">
    <source>
        <dbReference type="Proteomes" id="UP001243330"/>
    </source>
</evidence>
<feature type="domain" description="BRCT" evidence="17">
    <location>
        <begin position="610"/>
        <end position="702"/>
    </location>
</feature>
<dbReference type="EC" id="2.4.2.-" evidence="15"/>
<proteinExistence type="inferred from homology"/>
<dbReference type="InterPro" id="IPR012317">
    <property type="entry name" value="Poly(ADP-ribose)pol_cat_dom"/>
</dbReference>